<dbReference type="InterPro" id="IPR013024">
    <property type="entry name" value="GGCT-like"/>
</dbReference>
<gene>
    <name evidence="5" type="ORF">EV207_11126</name>
</gene>
<dbReference type="PANTHER" id="PTHR12510:SF4">
    <property type="entry name" value="GAMMA-GLUTAMYLAMINECYCLOTRANSFERASE"/>
    <property type="match status" value="1"/>
</dbReference>
<dbReference type="Pfam" id="PF06094">
    <property type="entry name" value="GGACT"/>
    <property type="match status" value="1"/>
</dbReference>
<name>A0A4V2SMZ5_9BACL</name>
<dbReference type="OrthoDB" id="8538589at2"/>
<dbReference type="PANTHER" id="PTHR12510">
    <property type="entry name" value="TROPONIN C-AKIN-1 PROTEIN"/>
    <property type="match status" value="1"/>
</dbReference>
<dbReference type="InterPro" id="IPR009288">
    <property type="entry name" value="AIG2-like_dom"/>
</dbReference>
<evidence type="ECO:0000313" key="6">
    <source>
        <dbReference type="Proteomes" id="UP000295416"/>
    </source>
</evidence>
<evidence type="ECO:0000256" key="3">
    <source>
        <dbReference type="RuleBase" id="RU367036"/>
    </source>
</evidence>
<proteinExistence type="inferred from homology"/>
<dbReference type="GO" id="GO:0061929">
    <property type="term" value="F:gamma-glutamylaminecyclotransferase activity"/>
    <property type="evidence" value="ECO:0007669"/>
    <property type="project" value="InterPro"/>
</dbReference>
<comment type="similarity">
    <text evidence="1 3">Belongs to the gamma-glutamylcyclotransferase family.</text>
</comment>
<dbReference type="Pfam" id="PF13772">
    <property type="entry name" value="AIG2_2"/>
    <property type="match status" value="1"/>
</dbReference>
<dbReference type="AlphaFoldDB" id="A0A4V2SMZ5"/>
<dbReference type="GO" id="GO:0005829">
    <property type="term" value="C:cytosol"/>
    <property type="evidence" value="ECO:0007669"/>
    <property type="project" value="TreeGrafter"/>
</dbReference>
<feature type="active site" description="Proton acceptor" evidence="2">
    <location>
        <position position="73"/>
    </location>
</feature>
<dbReference type="InterPro" id="IPR036568">
    <property type="entry name" value="GGCT-like_sf"/>
</dbReference>
<dbReference type="CDD" id="cd06661">
    <property type="entry name" value="GGCT_like"/>
    <property type="match status" value="2"/>
</dbReference>
<evidence type="ECO:0000259" key="4">
    <source>
        <dbReference type="Pfam" id="PF06094"/>
    </source>
</evidence>
<evidence type="ECO:0000256" key="1">
    <source>
        <dbReference type="ARBA" id="ARBA00008861"/>
    </source>
</evidence>
<keyword evidence="6" id="KW-1185">Reference proteome</keyword>
<protein>
    <recommendedName>
        <fullName evidence="3">Gamma-glutamylcyclotransferase family protein</fullName>
    </recommendedName>
</protein>
<feature type="domain" description="Gamma-glutamylcyclotransferase AIG2-like" evidence="4">
    <location>
        <begin position="5"/>
        <end position="123"/>
    </location>
</feature>
<keyword evidence="5" id="KW-0808">Transferase</keyword>
<dbReference type="GO" id="GO:0016740">
    <property type="term" value="F:transferase activity"/>
    <property type="evidence" value="ECO:0007669"/>
    <property type="project" value="UniProtKB-KW"/>
</dbReference>
<comment type="caution">
    <text evidence="5">The sequence shown here is derived from an EMBL/GenBank/DDBJ whole genome shotgun (WGS) entry which is preliminary data.</text>
</comment>
<dbReference type="Proteomes" id="UP000295416">
    <property type="component" value="Unassembled WGS sequence"/>
</dbReference>
<dbReference type="Gene3D" id="3.10.490.10">
    <property type="entry name" value="Gamma-glutamyl cyclotransferase-like"/>
    <property type="match status" value="2"/>
</dbReference>
<dbReference type="RefSeq" id="WP_132745884.1">
    <property type="nucleotide sequence ID" value="NZ_SLXK01000011.1"/>
</dbReference>
<accession>A0A4V2SMZ5</accession>
<dbReference type="SUPFAM" id="SSF110857">
    <property type="entry name" value="Gamma-glutamyl cyclotransferase-like"/>
    <property type="match status" value="2"/>
</dbReference>
<reference evidence="5 6" key="1">
    <citation type="submission" date="2019-03" db="EMBL/GenBank/DDBJ databases">
        <title>Genomic Encyclopedia of Type Strains, Phase IV (KMG-IV): sequencing the most valuable type-strain genomes for metagenomic binning, comparative biology and taxonomic classification.</title>
        <authorList>
            <person name="Goeker M."/>
        </authorList>
    </citation>
    <scope>NUCLEOTIDE SEQUENCE [LARGE SCALE GENOMIC DNA]</scope>
    <source>
        <strain evidence="5 6">DSM 19377</strain>
    </source>
</reference>
<dbReference type="InterPro" id="IPR039126">
    <property type="entry name" value="GGACT"/>
</dbReference>
<sequence>MAHNVFVYGTLRKGERNHHLLADSPCIAEQAWTNGQLFATDSYYPAMILGEDLVYGEVYTVTDEILAQLDELENHKGDPETDLYDRKATAIHTDSETLQAFVYLLVDKQHEVLGGPILYNDWKVHRLFNEKEDYLYFAYGSCMDDDRFKKAKIVHCFQNLIGRGVLDGYTLKFAMKGAKGGAADIVEHGGAVEGKVYHINKEGLAYLLIREGVEAGHYRPAIISCHINGELSDNVLTFIVCDKAEELKPTDIYANEILRGGTGTLSEAYLAQLKEKLKNQFNMLFD</sequence>
<dbReference type="EMBL" id="SLXK01000011">
    <property type="protein sequence ID" value="TCP29226.1"/>
    <property type="molecule type" value="Genomic_DNA"/>
</dbReference>
<organism evidence="5 6">
    <name type="scientific">Scopulibacillus darangshiensis</name>
    <dbReference type="NCBI Taxonomy" id="442528"/>
    <lineage>
        <taxon>Bacteria</taxon>
        <taxon>Bacillati</taxon>
        <taxon>Bacillota</taxon>
        <taxon>Bacilli</taxon>
        <taxon>Bacillales</taxon>
        <taxon>Sporolactobacillaceae</taxon>
        <taxon>Scopulibacillus</taxon>
    </lineage>
</organism>
<evidence type="ECO:0000313" key="5">
    <source>
        <dbReference type="EMBL" id="TCP29226.1"/>
    </source>
</evidence>
<evidence type="ECO:0000256" key="2">
    <source>
        <dbReference type="PIRSR" id="PIRSR639126-1"/>
    </source>
</evidence>